<dbReference type="Proteomes" id="UP001595847">
    <property type="component" value="Unassembled WGS sequence"/>
</dbReference>
<protein>
    <submittedName>
        <fullName evidence="2">Uncharacterized protein</fullName>
    </submittedName>
</protein>
<proteinExistence type="predicted"/>
<keyword evidence="3" id="KW-1185">Reference proteome</keyword>
<gene>
    <name evidence="2" type="ORF">ACFOVU_16630</name>
</gene>
<dbReference type="RefSeq" id="WP_378534608.1">
    <property type="nucleotide sequence ID" value="NZ_JBHSBH010000010.1"/>
</dbReference>
<name>A0ABV8FSJ8_9ACTN</name>
<feature type="transmembrane region" description="Helical" evidence="1">
    <location>
        <begin position="12"/>
        <end position="33"/>
    </location>
</feature>
<keyword evidence="1" id="KW-0472">Membrane</keyword>
<dbReference type="EMBL" id="JBHSBH010000010">
    <property type="protein sequence ID" value="MFC3997561.1"/>
    <property type="molecule type" value="Genomic_DNA"/>
</dbReference>
<keyword evidence="1" id="KW-0812">Transmembrane</keyword>
<evidence type="ECO:0000313" key="3">
    <source>
        <dbReference type="Proteomes" id="UP001595847"/>
    </source>
</evidence>
<comment type="caution">
    <text evidence="2">The sequence shown here is derived from an EMBL/GenBank/DDBJ whole genome shotgun (WGS) entry which is preliminary data.</text>
</comment>
<evidence type="ECO:0000256" key="1">
    <source>
        <dbReference type="SAM" id="Phobius"/>
    </source>
</evidence>
<keyword evidence="1" id="KW-1133">Transmembrane helix</keyword>
<accession>A0ABV8FSJ8</accession>
<organism evidence="2 3">
    <name type="scientific">Nocardiopsis sediminis</name>
    <dbReference type="NCBI Taxonomy" id="1778267"/>
    <lineage>
        <taxon>Bacteria</taxon>
        <taxon>Bacillati</taxon>
        <taxon>Actinomycetota</taxon>
        <taxon>Actinomycetes</taxon>
        <taxon>Streptosporangiales</taxon>
        <taxon>Nocardiopsidaceae</taxon>
        <taxon>Nocardiopsis</taxon>
    </lineage>
</organism>
<sequence>MNIYDQLAEQALRNLVTGGVFVILGLFVVRMAASATSAELRLARHGITITGRIVDIRRTWKRRRPPGASQSSKPR</sequence>
<evidence type="ECO:0000313" key="2">
    <source>
        <dbReference type="EMBL" id="MFC3997561.1"/>
    </source>
</evidence>
<reference evidence="3" key="1">
    <citation type="journal article" date="2019" name="Int. J. Syst. Evol. Microbiol.">
        <title>The Global Catalogue of Microorganisms (GCM) 10K type strain sequencing project: providing services to taxonomists for standard genome sequencing and annotation.</title>
        <authorList>
            <consortium name="The Broad Institute Genomics Platform"/>
            <consortium name="The Broad Institute Genome Sequencing Center for Infectious Disease"/>
            <person name="Wu L."/>
            <person name="Ma J."/>
        </authorList>
    </citation>
    <scope>NUCLEOTIDE SEQUENCE [LARGE SCALE GENOMIC DNA]</scope>
    <source>
        <strain evidence="3">TBRC 1826</strain>
    </source>
</reference>